<name>A0ABW7X8D2_9NOCA</name>
<gene>
    <name evidence="3" type="ORF">ACH49W_28235</name>
</gene>
<dbReference type="Proteomes" id="UP001611415">
    <property type="component" value="Unassembled WGS sequence"/>
</dbReference>
<keyword evidence="2" id="KW-0812">Transmembrane</keyword>
<evidence type="ECO:0000313" key="4">
    <source>
        <dbReference type="Proteomes" id="UP001611415"/>
    </source>
</evidence>
<feature type="transmembrane region" description="Helical" evidence="2">
    <location>
        <begin position="138"/>
        <end position="161"/>
    </location>
</feature>
<reference evidence="3 4" key="1">
    <citation type="submission" date="2024-10" db="EMBL/GenBank/DDBJ databases">
        <title>The Natural Products Discovery Center: Release of the First 8490 Sequenced Strains for Exploring Actinobacteria Biosynthetic Diversity.</title>
        <authorList>
            <person name="Kalkreuter E."/>
            <person name="Kautsar S.A."/>
            <person name="Yang D."/>
            <person name="Bader C.D."/>
            <person name="Teijaro C.N."/>
            <person name="Fluegel L."/>
            <person name="Davis C.M."/>
            <person name="Simpson J.R."/>
            <person name="Lauterbach L."/>
            <person name="Steele A.D."/>
            <person name="Gui C."/>
            <person name="Meng S."/>
            <person name="Li G."/>
            <person name="Viehrig K."/>
            <person name="Ye F."/>
            <person name="Su P."/>
            <person name="Kiefer A.F."/>
            <person name="Nichols A."/>
            <person name="Cepeda A.J."/>
            <person name="Yan W."/>
            <person name="Fan B."/>
            <person name="Jiang Y."/>
            <person name="Adhikari A."/>
            <person name="Zheng C.-J."/>
            <person name="Schuster L."/>
            <person name="Cowan T.M."/>
            <person name="Smanski M.J."/>
            <person name="Chevrette M.G."/>
            <person name="De Carvalho L.P.S."/>
            <person name="Shen B."/>
        </authorList>
    </citation>
    <scope>NUCLEOTIDE SEQUENCE [LARGE SCALE GENOMIC DNA]</scope>
    <source>
        <strain evidence="3 4">NPDC019275</strain>
    </source>
</reference>
<proteinExistence type="predicted"/>
<dbReference type="RefSeq" id="WP_357410279.1">
    <property type="nucleotide sequence ID" value="NZ_JBEYCD010000019.1"/>
</dbReference>
<feature type="compositionally biased region" description="Low complexity" evidence="1">
    <location>
        <begin position="175"/>
        <end position="186"/>
    </location>
</feature>
<keyword evidence="4" id="KW-1185">Reference proteome</keyword>
<feature type="transmembrane region" description="Helical" evidence="2">
    <location>
        <begin position="62"/>
        <end position="87"/>
    </location>
</feature>
<dbReference type="EMBL" id="JBIRYO010000023">
    <property type="protein sequence ID" value="MFI2477284.1"/>
    <property type="molecule type" value="Genomic_DNA"/>
</dbReference>
<evidence type="ECO:0000256" key="2">
    <source>
        <dbReference type="SAM" id="Phobius"/>
    </source>
</evidence>
<sequence>MTSSEVRPDGKSSATVWRNRIIGGVVLVVVLVVTYLTLAAFIPRWWAQRIAEMVSGSFSKGIGWGFLFGAVCTIVPLLLLLFAVLMWRQRAGKFLAGAAVVLAVLVAIPNLMTLSIVLGNSSAAHAGERVLDVDAPAFRGACLAGAIIAALVFSGVVFFVVRGRMRRKKAAEQSAAAPPATTAPAPGTRGSTSRPHDHL</sequence>
<protein>
    <submittedName>
        <fullName evidence="3">Permease</fullName>
    </submittedName>
</protein>
<organism evidence="3 4">
    <name type="scientific">Nocardia xishanensis</name>
    <dbReference type="NCBI Taxonomy" id="238964"/>
    <lineage>
        <taxon>Bacteria</taxon>
        <taxon>Bacillati</taxon>
        <taxon>Actinomycetota</taxon>
        <taxon>Actinomycetes</taxon>
        <taxon>Mycobacteriales</taxon>
        <taxon>Nocardiaceae</taxon>
        <taxon>Nocardia</taxon>
    </lineage>
</organism>
<evidence type="ECO:0000256" key="1">
    <source>
        <dbReference type="SAM" id="MobiDB-lite"/>
    </source>
</evidence>
<comment type="caution">
    <text evidence="3">The sequence shown here is derived from an EMBL/GenBank/DDBJ whole genome shotgun (WGS) entry which is preliminary data.</text>
</comment>
<feature type="region of interest" description="Disordered" evidence="1">
    <location>
        <begin position="171"/>
        <end position="199"/>
    </location>
</feature>
<keyword evidence="2" id="KW-1133">Transmembrane helix</keyword>
<feature type="transmembrane region" description="Helical" evidence="2">
    <location>
        <begin position="94"/>
        <end position="118"/>
    </location>
</feature>
<evidence type="ECO:0000313" key="3">
    <source>
        <dbReference type="EMBL" id="MFI2477284.1"/>
    </source>
</evidence>
<feature type="transmembrane region" description="Helical" evidence="2">
    <location>
        <begin position="21"/>
        <end position="42"/>
    </location>
</feature>
<accession>A0ABW7X8D2</accession>
<keyword evidence="2" id="KW-0472">Membrane</keyword>